<dbReference type="STRING" id="7739.C3ZQP1"/>
<feature type="compositionally biased region" description="Basic and acidic residues" evidence="1">
    <location>
        <begin position="170"/>
        <end position="180"/>
    </location>
</feature>
<dbReference type="Pfam" id="PF06881">
    <property type="entry name" value="Elongin_A"/>
    <property type="match status" value="1"/>
</dbReference>
<sequence>MYITCCLYHSSPGHGLEDAEFAAFQKNTRTQVYSGRKSHYLREVPSLFDSCMQILCDNIDALEELGGVPYDIIKPVLDKCTPEQLCYLEEQNPYLMEDTDHLWQMHCNRDFRNAQRDQDSFEAWRELYLRKHEEREERLKSITAKVSAAWAGKPQGRTTKLAYLDGPVKPPRDVRRKQEK</sequence>
<dbReference type="GO" id="GO:0006368">
    <property type="term" value="P:transcription elongation by RNA polymerase II"/>
    <property type="evidence" value="ECO:0007669"/>
    <property type="project" value="InterPro"/>
</dbReference>
<dbReference type="AlphaFoldDB" id="C3ZQP1"/>
<gene>
    <name evidence="2" type="ORF">BRAFLDRAFT_213925</name>
</gene>
<dbReference type="PANTHER" id="PTHR15141:SF76">
    <property type="entry name" value="TRANSCRIPTION ELONGATION FACTOR B POLYPEPTIDE 3"/>
    <property type="match status" value="1"/>
</dbReference>
<proteinExistence type="predicted"/>
<evidence type="ECO:0000256" key="1">
    <source>
        <dbReference type="SAM" id="MobiDB-lite"/>
    </source>
</evidence>
<feature type="region of interest" description="Disordered" evidence="1">
    <location>
        <begin position="161"/>
        <end position="180"/>
    </location>
</feature>
<evidence type="ECO:0000313" key="2">
    <source>
        <dbReference type="EMBL" id="EEN45087.1"/>
    </source>
</evidence>
<dbReference type="InterPro" id="IPR051870">
    <property type="entry name" value="Elongin-A_domain"/>
</dbReference>
<name>C3ZQP1_BRAFL</name>
<dbReference type="InParanoid" id="C3ZQP1"/>
<dbReference type="eggNOG" id="KOG2821">
    <property type="taxonomic scope" value="Eukaryota"/>
</dbReference>
<reference evidence="2" key="1">
    <citation type="journal article" date="2008" name="Nature">
        <title>The amphioxus genome and the evolution of the chordate karyotype.</title>
        <authorList>
            <consortium name="US DOE Joint Genome Institute (JGI-PGF)"/>
            <person name="Putnam N.H."/>
            <person name="Butts T."/>
            <person name="Ferrier D.E.K."/>
            <person name="Furlong R.F."/>
            <person name="Hellsten U."/>
            <person name="Kawashima T."/>
            <person name="Robinson-Rechavi M."/>
            <person name="Shoguchi E."/>
            <person name="Terry A."/>
            <person name="Yu J.-K."/>
            <person name="Benito-Gutierrez E.L."/>
            <person name="Dubchak I."/>
            <person name="Garcia-Fernandez J."/>
            <person name="Gibson-Brown J.J."/>
            <person name="Grigoriev I.V."/>
            <person name="Horton A.C."/>
            <person name="de Jong P.J."/>
            <person name="Jurka J."/>
            <person name="Kapitonov V.V."/>
            <person name="Kohara Y."/>
            <person name="Kuroki Y."/>
            <person name="Lindquist E."/>
            <person name="Lucas S."/>
            <person name="Osoegawa K."/>
            <person name="Pennacchio L.A."/>
            <person name="Salamov A.A."/>
            <person name="Satou Y."/>
            <person name="Sauka-Spengler T."/>
            <person name="Schmutz J."/>
            <person name="Shin-I T."/>
            <person name="Toyoda A."/>
            <person name="Bronner-Fraser M."/>
            <person name="Fujiyama A."/>
            <person name="Holland L.Z."/>
            <person name="Holland P.W.H."/>
            <person name="Satoh N."/>
            <person name="Rokhsar D.S."/>
        </authorList>
    </citation>
    <scope>NUCLEOTIDE SEQUENCE [LARGE SCALE GENOMIC DNA]</scope>
    <source>
        <strain evidence="2">S238N-H82</strain>
        <tissue evidence="2">Testes</tissue>
    </source>
</reference>
<accession>C3ZQP1</accession>
<feature type="non-terminal residue" evidence="2">
    <location>
        <position position="180"/>
    </location>
</feature>
<evidence type="ECO:0008006" key="3">
    <source>
        <dbReference type="Google" id="ProtNLM"/>
    </source>
</evidence>
<dbReference type="Gene3D" id="6.10.250.3180">
    <property type="match status" value="1"/>
</dbReference>
<dbReference type="PANTHER" id="PTHR15141">
    <property type="entry name" value="TRANSCRIPTION ELONGATION FACTOR B POLYPEPTIDE 3"/>
    <property type="match status" value="1"/>
</dbReference>
<dbReference type="InterPro" id="IPR010684">
    <property type="entry name" value="RNA_pol_II_trans_fac_SIII_A"/>
</dbReference>
<dbReference type="EMBL" id="GG666662">
    <property type="protein sequence ID" value="EEN45087.1"/>
    <property type="molecule type" value="Genomic_DNA"/>
</dbReference>
<protein>
    <recommendedName>
        <fullName evidence="3">Elongin-A</fullName>
    </recommendedName>
</protein>
<organism>
    <name type="scientific">Branchiostoma floridae</name>
    <name type="common">Florida lancelet</name>
    <name type="synonym">Amphioxus</name>
    <dbReference type="NCBI Taxonomy" id="7739"/>
    <lineage>
        <taxon>Eukaryota</taxon>
        <taxon>Metazoa</taxon>
        <taxon>Chordata</taxon>
        <taxon>Cephalochordata</taxon>
        <taxon>Leptocardii</taxon>
        <taxon>Amphioxiformes</taxon>
        <taxon>Branchiostomatidae</taxon>
        <taxon>Branchiostoma</taxon>
    </lineage>
</organism>
<dbReference type="GO" id="GO:0070449">
    <property type="term" value="C:elongin complex"/>
    <property type="evidence" value="ECO:0007669"/>
    <property type="project" value="InterPro"/>
</dbReference>